<dbReference type="GO" id="GO:0005886">
    <property type="term" value="C:plasma membrane"/>
    <property type="evidence" value="ECO:0007669"/>
    <property type="project" value="UniProtKB-SubCell"/>
</dbReference>
<comment type="similarity">
    <text evidence="1 2">Belongs to the BioY family.</text>
</comment>
<comment type="subcellular location">
    <subcellularLocation>
        <location evidence="2">Cell membrane</location>
        <topology evidence="2">Multi-pass membrane protein</topology>
    </subcellularLocation>
</comment>
<dbReference type="Pfam" id="PF02632">
    <property type="entry name" value="BioY"/>
    <property type="match status" value="1"/>
</dbReference>
<feature type="transmembrane region" description="Helical" evidence="3">
    <location>
        <begin position="65"/>
        <end position="98"/>
    </location>
</feature>
<feature type="transmembrane region" description="Helical" evidence="3">
    <location>
        <begin position="183"/>
        <end position="205"/>
    </location>
</feature>
<organism evidence="4 5">
    <name type="scientific">Boudabousia tangfeifanii</name>
    <dbReference type="NCBI Taxonomy" id="1912795"/>
    <lineage>
        <taxon>Bacteria</taxon>
        <taxon>Bacillati</taxon>
        <taxon>Actinomycetota</taxon>
        <taxon>Actinomycetes</taxon>
        <taxon>Actinomycetales</taxon>
        <taxon>Actinomycetaceae</taxon>
        <taxon>Boudabousia</taxon>
    </lineage>
</organism>
<dbReference type="PIRSF" id="PIRSF016661">
    <property type="entry name" value="BioY"/>
    <property type="match status" value="1"/>
</dbReference>
<keyword evidence="3" id="KW-1133">Transmembrane helix</keyword>
<dbReference type="PANTHER" id="PTHR34295:SF1">
    <property type="entry name" value="BIOTIN TRANSPORTER BIOY"/>
    <property type="match status" value="1"/>
</dbReference>
<sequence length="209" mass="21732">MSKTSPTLNKSLLLSEPVLADRWTLGSLSKAARELVLVIAGASLVGAFAQLSVPMWPVPVTAQTLAVMLVGAAFGLTRGAITLASYLGLGLLVVPWFANFTGGSAAIFKPSFGFIIGFILMAALVGFGAQRGWDRRLSSAFLLFLGANVALYVFGLAYLWVALAALGKTLSLSALLKIGLLPFVPGDLLKTVLAAALSPLAWKLVGAKA</sequence>
<evidence type="ECO:0000256" key="2">
    <source>
        <dbReference type="PIRNR" id="PIRNR016661"/>
    </source>
</evidence>
<dbReference type="InterPro" id="IPR003784">
    <property type="entry name" value="BioY"/>
</dbReference>
<keyword evidence="2 3" id="KW-0472">Membrane</keyword>
<dbReference type="PANTHER" id="PTHR34295">
    <property type="entry name" value="BIOTIN TRANSPORTER BIOY"/>
    <property type="match status" value="1"/>
</dbReference>
<keyword evidence="2" id="KW-1003">Cell membrane</keyword>
<dbReference type="KEGG" id="avu:BK816_05930"/>
<dbReference type="RefSeq" id="WP_071164353.1">
    <property type="nucleotide sequence ID" value="NZ_CP017812.1"/>
</dbReference>
<dbReference type="Proteomes" id="UP000176288">
    <property type="component" value="Chromosome"/>
</dbReference>
<protein>
    <recommendedName>
        <fullName evidence="2">Biotin transporter</fullName>
    </recommendedName>
</protein>
<dbReference type="Gene3D" id="1.10.1760.20">
    <property type="match status" value="1"/>
</dbReference>
<keyword evidence="5" id="KW-1185">Reference proteome</keyword>
<dbReference type="AlphaFoldDB" id="A0A1D9MKX4"/>
<keyword evidence="3" id="KW-0812">Transmembrane</keyword>
<dbReference type="OrthoDB" id="1496139at2"/>
<dbReference type="GO" id="GO:0015225">
    <property type="term" value="F:biotin transmembrane transporter activity"/>
    <property type="evidence" value="ECO:0007669"/>
    <property type="project" value="UniProtKB-UniRule"/>
</dbReference>
<accession>A0A1D9MKX4</accession>
<evidence type="ECO:0000256" key="3">
    <source>
        <dbReference type="SAM" id="Phobius"/>
    </source>
</evidence>
<keyword evidence="2" id="KW-0813">Transport</keyword>
<reference evidence="4 5" key="1">
    <citation type="submission" date="2016-10" db="EMBL/GenBank/DDBJ databases">
        <title>Actinomyces aegypiusis sp. nov., isolated from the Aegypius monachus in Qinghai Tibet Plateau China.</title>
        <authorList>
            <person name="Wang Y."/>
        </authorList>
    </citation>
    <scope>NUCLEOTIDE SEQUENCE [LARGE SCALE GENOMIC DNA]</scope>
    <source>
        <strain evidence="4 5">VUL4_3</strain>
    </source>
</reference>
<feature type="transmembrane region" description="Helical" evidence="3">
    <location>
        <begin position="110"/>
        <end position="129"/>
    </location>
</feature>
<gene>
    <name evidence="4" type="ORF">BK816_05930</name>
</gene>
<feature type="transmembrane region" description="Helical" evidence="3">
    <location>
        <begin position="35"/>
        <end position="53"/>
    </location>
</feature>
<evidence type="ECO:0000313" key="5">
    <source>
        <dbReference type="Proteomes" id="UP000176288"/>
    </source>
</evidence>
<name>A0A1D9MKX4_9ACTO</name>
<proteinExistence type="inferred from homology"/>
<feature type="transmembrane region" description="Helical" evidence="3">
    <location>
        <begin position="141"/>
        <end position="163"/>
    </location>
</feature>
<evidence type="ECO:0000313" key="4">
    <source>
        <dbReference type="EMBL" id="AOZ72888.1"/>
    </source>
</evidence>
<evidence type="ECO:0000256" key="1">
    <source>
        <dbReference type="ARBA" id="ARBA00010692"/>
    </source>
</evidence>
<dbReference type="STRING" id="1912795.BK816_05930"/>
<dbReference type="EMBL" id="CP017812">
    <property type="protein sequence ID" value="AOZ72888.1"/>
    <property type="molecule type" value="Genomic_DNA"/>
</dbReference>